<gene>
    <name evidence="2" type="ORF">NB640_07060</name>
</gene>
<evidence type="ECO:0000259" key="1">
    <source>
        <dbReference type="Pfam" id="PF16804"/>
    </source>
</evidence>
<dbReference type="Gene3D" id="1.25.40.750">
    <property type="entry name" value="Domain of unknown function DUF5071"/>
    <property type="match status" value="1"/>
</dbReference>
<dbReference type="EMBL" id="CP098242">
    <property type="protein sequence ID" value="WAW09047.1"/>
    <property type="molecule type" value="Genomic_DNA"/>
</dbReference>
<dbReference type="Proteomes" id="UP001156215">
    <property type="component" value="Chromosome"/>
</dbReference>
<dbReference type="InterPro" id="IPR038692">
    <property type="entry name" value="Cthe_2751_sf"/>
</dbReference>
<organism evidence="2 3">
    <name type="scientific">Oxalobacter vibrioformis</name>
    <dbReference type="NCBI Taxonomy" id="933080"/>
    <lineage>
        <taxon>Bacteria</taxon>
        <taxon>Pseudomonadati</taxon>
        <taxon>Pseudomonadota</taxon>
        <taxon>Betaproteobacteria</taxon>
        <taxon>Burkholderiales</taxon>
        <taxon>Oxalobacteraceae</taxon>
        <taxon>Oxalobacter</taxon>
    </lineage>
</organism>
<dbReference type="Pfam" id="PF16804">
    <property type="entry name" value="DUF5071"/>
    <property type="match status" value="1"/>
</dbReference>
<dbReference type="AlphaFoldDB" id="A0A9E9LUN9"/>
<protein>
    <submittedName>
        <fullName evidence="2">DUF5071 domain-containing protein</fullName>
    </submittedName>
</protein>
<dbReference type="KEGG" id="ovb:NB640_07060"/>
<sequence>MDINELVPKNKGDVSGLPALSTLEVEAAAGIMAGLLEWLMDMNWPVARALFPVLPRFHGILVPYLRVALLSCDSIWKYNLLCLIQNCPPETAQCLEDLLAKMAEIPQGDEREEGVTEKAREIRQWLAGQA</sequence>
<evidence type="ECO:0000313" key="3">
    <source>
        <dbReference type="Proteomes" id="UP001156215"/>
    </source>
</evidence>
<name>A0A9E9LUN9_9BURK</name>
<reference evidence="2" key="1">
    <citation type="journal article" date="2022" name="Front. Microbiol.">
        <title>New perspectives on an old grouping: The genomic and phenotypic variability of Oxalobacter formigenes and the implications for calcium oxalate stone prevention.</title>
        <authorList>
            <person name="Chmiel J.A."/>
            <person name="Carr C."/>
            <person name="Stuivenberg G.A."/>
            <person name="Venema R."/>
            <person name="Chanyi R.M."/>
            <person name="Al K.F."/>
            <person name="Giguere D."/>
            <person name="Say H."/>
            <person name="Akouris P.P."/>
            <person name="Dominguez Romero S.A."/>
            <person name="Kwong A."/>
            <person name="Tai V."/>
            <person name="Koval S.F."/>
            <person name="Razvi H."/>
            <person name="Bjazevic J."/>
            <person name="Burton J.P."/>
        </authorList>
    </citation>
    <scope>NUCLEOTIDE SEQUENCE</scope>
    <source>
        <strain evidence="2">WoOx3</strain>
    </source>
</reference>
<dbReference type="RefSeq" id="WP_269308040.1">
    <property type="nucleotide sequence ID" value="NZ_CP098242.1"/>
</dbReference>
<evidence type="ECO:0000313" key="2">
    <source>
        <dbReference type="EMBL" id="WAW09047.1"/>
    </source>
</evidence>
<feature type="domain" description="DUF5071" evidence="1">
    <location>
        <begin position="6"/>
        <end position="122"/>
    </location>
</feature>
<dbReference type="InterPro" id="IPR031837">
    <property type="entry name" value="DUF5071"/>
</dbReference>
<accession>A0A9E9LUN9</accession>
<keyword evidence="3" id="KW-1185">Reference proteome</keyword>
<proteinExistence type="predicted"/>